<proteinExistence type="predicted"/>
<feature type="transmembrane region" description="Helical" evidence="1">
    <location>
        <begin position="25"/>
        <end position="46"/>
    </location>
</feature>
<keyword evidence="1" id="KW-0812">Transmembrane</keyword>
<evidence type="ECO:0000313" key="3">
    <source>
        <dbReference type="Proteomes" id="UP001056535"/>
    </source>
</evidence>
<feature type="transmembrane region" description="Helical" evidence="1">
    <location>
        <begin position="106"/>
        <end position="124"/>
    </location>
</feature>
<accession>A0ABY4YKZ5</accession>
<gene>
    <name evidence="2" type="ORF">NF557_06040</name>
</gene>
<feature type="transmembrane region" description="Helical" evidence="1">
    <location>
        <begin position="53"/>
        <end position="71"/>
    </location>
</feature>
<evidence type="ECO:0000256" key="1">
    <source>
        <dbReference type="SAM" id="Phobius"/>
    </source>
</evidence>
<dbReference type="Proteomes" id="UP001056535">
    <property type="component" value="Chromosome"/>
</dbReference>
<keyword evidence="1" id="KW-1133">Transmembrane helix</keyword>
<sequence>MRFFAPSYLSEVLPAARATYGGYDAAIQGLLANVLAIAALVTIVILVTGRRNWPPRVLLAVIGSLLAALLQGKGFNYHFLPSLLFVSVGVVLCWGSIESPSLREHLLKKVVLVAAVGSVILSVGDGVSARLSKVNDVDPLVAAINANSEPGDKVVVLATSPRILQPALWMSEAKVVGSTCCLFTLPQYQKEGTSYNFLSWQLEGIATDVKQYRPHLIILDHRQPQLALSAPFDYRDLLTGGLDSIKVDYHQVLDGPVAPDYVLLKLVE</sequence>
<dbReference type="EMBL" id="CP099490">
    <property type="protein sequence ID" value="USQ77471.1"/>
    <property type="molecule type" value="Genomic_DNA"/>
</dbReference>
<organism evidence="2 3">
    <name type="scientific">Ornithinimicrobium cryptoxanthini</name>
    <dbReference type="NCBI Taxonomy" id="2934161"/>
    <lineage>
        <taxon>Bacteria</taxon>
        <taxon>Bacillati</taxon>
        <taxon>Actinomycetota</taxon>
        <taxon>Actinomycetes</taxon>
        <taxon>Micrococcales</taxon>
        <taxon>Ornithinimicrobiaceae</taxon>
        <taxon>Ornithinimicrobium</taxon>
    </lineage>
</organism>
<dbReference type="RefSeq" id="WP_252622633.1">
    <property type="nucleotide sequence ID" value="NZ_CP099490.1"/>
</dbReference>
<protein>
    <submittedName>
        <fullName evidence="2">Uncharacterized protein</fullName>
    </submittedName>
</protein>
<keyword evidence="1" id="KW-0472">Membrane</keyword>
<feature type="transmembrane region" description="Helical" evidence="1">
    <location>
        <begin position="77"/>
        <end position="94"/>
    </location>
</feature>
<reference evidence="2" key="1">
    <citation type="submission" date="2022-06" db="EMBL/GenBank/DDBJ databases">
        <title>Ornithinimicrobium JY.X270.</title>
        <authorList>
            <person name="Huang Y."/>
        </authorList>
    </citation>
    <scope>NUCLEOTIDE SEQUENCE</scope>
    <source>
        <strain evidence="2">JY.X270</strain>
    </source>
</reference>
<evidence type="ECO:0000313" key="2">
    <source>
        <dbReference type="EMBL" id="USQ77471.1"/>
    </source>
</evidence>
<name>A0ABY4YKZ5_9MICO</name>
<keyword evidence="3" id="KW-1185">Reference proteome</keyword>